<keyword evidence="2" id="KW-1185">Reference proteome</keyword>
<accession>A0ACC2VXV7</accession>
<dbReference type="EMBL" id="JASBWR010000043">
    <property type="protein sequence ID" value="KAJ9104023.1"/>
    <property type="molecule type" value="Genomic_DNA"/>
</dbReference>
<proteinExistence type="predicted"/>
<gene>
    <name evidence="1" type="ORF">QFC19_004157</name>
</gene>
<name>A0ACC2VXV7_9TREE</name>
<reference evidence="1" key="1">
    <citation type="submission" date="2023-04" db="EMBL/GenBank/DDBJ databases">
        <title>Draft Genome sequencing of Naganishia species isolated from polar environments using Oxford Nanopore Technology.</title>
        <authorList>
            <person name="Leo P."/>
            <person name="Venkateswaran K."/>
        </authorList>
    </citation>
    <scope>NUCLEOTIDE SEQUENCE</scope>
    <source>
        <strain evidence="1">MNA-CCFEE 5261</strain>
    </source>
</reference>
<organism evidence="1 2">
    <name type="scientific">Naganishia cerealis</name>
    <dbReference type="NCBI Taxonomy" id="610337"/>
    <lineage>
        <taxon>Eukaryota</taxon>
        <taxon>Fungi</taxon>
        <taxon>Dikarya</taxon>
        <taxon>Basidiomycota</taxon>
        <taxon>Agaricomycotina</taxon>
        <taxon>Tremellomycetes</taxon>
        <taxon>Filobasidiales</taxon>
        <taxon>Filobasidiaceae</taxon>
        <taxon>Naganishia</taxon>
    </lineage>
</organism>
<evidence type="ECO:0000313" key="2">
    <source>
        <dbReference type="Proteomes" id="UP001241377"/>
    </source>
</evidence>
<dbReference type="Proteomes" id="UP001241377">
    <property type="component" value="Unassembled WGS sequence"/>
</dbReference>
<protein>
    <submittedName>
        <fullName evidence="1">Uncharacterized protein</fullName>
    </submittedName>
</protein>
<sequence length="645" mass="71606">MFRNSVRSTFGTSQAKVLSINTKMPATARALSNTAARSNISQTANSKPLYASQASIPKLPVPTLSSTFHKYLESIQPHLTPEEFSHSTSLVRNFLESDLSNTLQARLEGRAAEKESWLSEWWNEAAYMGYRDSIVPNVNYFYLHKKGLAKGKNQIERAAELIRGVREFRDLVISERLEPEKVKGKPLCTESYKQMFGATRVPTTPADTAVVYQPEQAEHVIVMRKNRFFKLDTKGRSASDLAKALTEIKTKADSQGEALPIGALTVDSRDAWTEARRHLLSVSPKNVEAIQAIESAILVVCLDDLSSPSLDGSARSWNIYTGGQDNSAAGKARNRWFDKHQLVVDENAETGFNGEHSMLDGTPTLRMNEFVLGALDKGKIDLEVTSGRNPSPLQAEELKFETDSTVEGHVHTAINNFGKIIAEHELIIAQYDGYGKDAMKAHKTSPDAWLQMTKQLAYGKMHNGQPAVTYESAQTRKFKLGRTEVIRSASNESKAFVQAMLKDGVSDAERAQLLKAAATRHVQYSAWAADAQGVDRHMFGLRKLLRNGEEMPEVFKDPAFSKTSSWTLSTSQLGSDYLDGWGYGEVIPDGWGLSYSIGNDFMRWGIMTRNGRGKELEQNLYWAAKEMKRMMDSAAAASPSTKAKL</sequence>
<evidence type="ECO:0000313" key="1">
    <source>
        <dbReference type="EMBL" id="KAJ9104023.1"/>
    </source>
</evidence>
<comment type="caution">
    <text evidence="1">The sequence shown here is derived from an EMBL/GenBank/DDBJ whole genome shotgun (WGS) entry which is preliminary data.</text>
</comment>